<dbReference type="Proteomes" id="UP000886700">
    <property type="component" value="Unplaced"/>
</dbReference>
<keyword evidence="1" id="KW-0175">Coiled coil</keyword>
<protein>
    <submittedName>
        <fullName evidence="4">Uncharacterized protein LOC110340289</fullName>
    </submittedName>
</protein>
<feature type="compositionally biased region" description="Polar residues" evidence="2">
    <location>
        <begin position="339"/>
        <end position="352"/>
    </location>
</feature>
<evidence type="ECO:0000256" key="2">
    <source>
        <dbReference type="SAM" id="MobiDB-lite"/>
    </source>
</evidence>
<feature type="compositionally biased region" description="Basic and acidic residues" evidence="2">
    <location>
        <begin position="631"/>
        <end position="645"/>
    </location>
</feature>
<feature type="compositionally biased region" description="Basic and acidic residues" evidence="2">
    <location>
        <begin position="306"/>
        <end position="338"/>
    </location>
</feature>
<feature type="coiled-coil region" evidence="1">
    <location>
        <begin position="856"/>
        <end position="904"/>
    </location>
</feature>
<feature type="region of interest" description="Disordered" evidence="2">
    <location>
        <begin position="558"/>
        <end position="597"/>
    </location>
</feature>
<name>A0ABM2W9P6_MESAU</name>
<evidence type="ECO:0000313" key="4">
    <source>
        <dbReference type="RefSeq" id="XP_040587669.1"/>
    </source>
</evidence>
<feature type="coiled-coil region" evidence="1">
    <location>
        <begin position="984"/>
        <end position="1011"/>
    </location>
</feature>
<feature type="region of interest" description="Disordered" evidence="2">
    <location>
        <begin position="43"/>
        <end position="66"/>
    </location>
</feature>
<feature type="compositionally biased region" description="Polar residues" evidence="2">
    <location>
        <begin position="618"/>
        <end position="629"/>
    </location>
</feature>
<feature type="region of interest" description="Disordered" evidence="2">
    <location>
        <begin position="278"/>
        <end position="432"/>
    </location>
</feature>
<feature type="compositionally biased region" description="Polar residues" evidence="2">
    <location>
        <begin position="410"/>
        <end position="423"/>
    </location>
</feature>
<feature type="region of interest" description="Disordered" evidence="2">
    <location>
        <begin position="616"/>
        <end position="655"/>
    </location>
</feature>
<dbReference type="GeneID" id="110340289"/>
<sequence length="1239" mass="140916">MAKDQRGEETVVCVEKGFSKECPQSKPTIVKEQYVTVQPFLADTPKDYPLSKPTVEENDSVPNKDADIKHGKWFQEDCPNEYVQLKLPIEGKDSFVGEAPAKKQVKSYCSESSGKVASEEEQKCHDDPEKEERVGVLKQPQPRDIAYLSVANDESRENTREGQEEESPEQHRQWKSMQTTIEREDSASSEVSATRHVKSFLTAKPTIKASEQEWCGGRNVQGQDISNLSLAEDQRYERTRLDAEKGQIENITGREVVKIKKDREGLEIRLKSDVLLSSEEEKEWPDDCEGEHLKQPQPKGTAHSSMAKDERGADVISDQEKGLSPEYPELKDAIEKQDSVLTKDSTVNQEKSLMTGAETVQLRLEEEQTEWCGSNKKQRKQLQPKRNDQVSLDPEKHVKNSGVAEERGATTIQPGPKTEQTGRFVSDKKQRKPIFERFQPKWSAQAFMGPEESGENTGATEEKGATTVQPRPKTEQAGRFGRDKKRRKSIFERFQPTWSTRLFMGPEESGENTGAVEEKGATTVQLRLEEEQTKWNGSDKKPWKPVFERFHSKWSARVSVGPGESGENTGAAVKKESSVLSPIEEQTEFHGSDNPQLHNLEQLQPKWSDRVCVETKQGGDNTDAAQMTYPSDEHTESKTTIKEQDSAPAEDSTTNHEILMSEEDSQMESEEKQRSHSYENIQSIHIFKHLQPKGKDNLSMTMDQRSKNIVSGEEKAEPDLEVASGDDQNRCYRSESDQSLVEKTKTHGASNGVDIAKYPCEAATSFTASADAGIAASALDELVLQRIPGEIKNQRFLIKEHAMHDGPRKKTSKKKHKITKEIRAMGDTTQSSKSVSEDDYGSSLKIQDSLNLYNALVDLKKMNKILTKNNKKLENKNNALQKEISETREEISNLQDEIVKWTEEFRNLRFTLRKELEETRNILCFYKNIKKHLSEIEKQFNERVAVTQLGIYLRTRDMGLENETNSLKEFLEAQDAYIETLKIVQKLKDHLQRVELEHSKLKVKAKDQAKKIEELRGCLHNSCEKLEQDEKLTQAGAQETLGELCENTIHSPVNQTGIQTQSRWSEPTQMKTVQESNISAPESFEQQCIEELRINNALLCELYRNRRLSESCAQVHISVEQGTPLNTSGTRFALESPCVASTCPRRHFLPCENMTLPGNPRSSEDCIRSYPVEMEDEEKSIKELTKLKQYLRCNLYQQQQKNDELEKEILRIKKFLKMRKIGHEIGECSSHGNSRTGHF</sequence>
<feature type="compositionally biased region" description="Acidic residues" evidence="2">
    <location>
        <begin position="278"/>
        <end position="289"/>
    </location>
</feature>
<proteinExistence type="predicted"/>
<organism evidence="3 4">
    <name type="scientific">Mesocricetus auratus</name>
    <name type="common">Golden hamster</name>
    <dbReference type="NCBI Taxonomy" id="10036"/>
    <lineage>
        <taxon>Eukaryota</taxon>
        <taxon>Metazoa</taxon>
        <taxon>Chordata</taxon>
        <taxon>Craniata</taxon>
        <taxon>Vertebrata</taxon>
        <taxon>Euteleostomi</taxon>
        <taxon>Mammalia</taxon>
        <taxon>Eutheria</taxon>
        <taxon>Euarchontoglires</taxon>
        <taxon>Glires</taxon>
        <taxon>Rodentia</taxon>
        <taxon>Myomorpha</taxon>
        <taxon>Muroidea</taxon>
        <taxon>Cricetidae</taxon>
        <taxon>Cricetinae</taxon>
        <taxon>Mesocricetus</taxon>
    </lineage>
</organism>
<feature type="compositionally biased region" description="Basic and acidic residues" evidence="2">
    <location>
        <begin position="153"/>
        <end position="172"/>
    </location>
</feature>
<evidence type="ECO:0000313" key="3">
    <source>
        <dbReference type="Proteomes" id="UP000886700"/>
    </source>
</evidence>
<accession>A0ABM2W9P6</accession>
<dbReference type="RefSeq" id="XP_040587669.1">
    <property type="nucleotide sequence ID" value="XM_040731735.1"/>
</dbReference>
<feature type="compositionally biased region" description="Basic and acidic residues" evidence="2">
    <location>
        <begin position="385"/>
        <end position="408"/>
    </location>
</feature>
<evidence type="ECO:0000256" key="1">
    <source>
        <dbReference type="SAM" id="Coils"/>
    </source>
</evidence>
<feature type="region of interest" description="Disordered" evidence="2">
    <location>
        <begin position="100"/>
        <end position="193"/>
    </location>
</feature>
<feature type="compositionally biased region" description="Basic and acidic residues" evidence="2">
    <location>
        <begin position="117"/>
        <end position="135"/>
    </location>
</feature>
<gene>
    <name evidence="4" type="primary">LOC110340289</name>
</gene>
<keyword evidence="3" id="KW-1185">Reference proteome</keyword>
<reference evidence="4" key="1">
    <citation type="submission" date="2025-08" db="UniProtKB">
        <authorList>
            <consortium name="RefSeq"/>
        </authorList>
    </citation>
    <scope>IDENTIFICATION</scope>
    <source>
        <tissue evidence="4">Liver</tissue>
    </source>
</reference>
<feature type="region of interest" description="Disordered" evidence="2">
    <location>
        <begin position="448"/>
        <end position="485"/>
    </location>
</feature>